<dbReference type="EMBL" id="JAVUPU010000004">
    <property type="protein sequence ID" value="MDT9599313.1"/>
    <property type="molecule type" value="Genomic_DNA"/>
</dbReference>
<dbReference type="RefSeq" id="WP_315726103.1">
    <property type="nucleotide sequence ID" value="NZ_JAVUPU010000004.1"/>
</dbReference>
<name>A0ABU3Q7C7_9SPHN</name>
<dbReference type="Gene3D" id="2.40.10.220">
    <property type="entry name" value="predicted glycosyltransferase like domains"/>
    <property type="match status" value="1"/>
</dbReference>
<keyword evidence="3" id="KW-1185">Reference proteome</keyword>
<organism evidence="2 3">
    <name type="scientific">Sphingosinicella rhizophila</name>
    <dbReference type="NCBI Taxonomy" id="3050082"/>
    <lineage>
        <taxon>Bacteria</taxon>
        <taxon>Pseudomonadati</taxon>
        <taxon>Pseudomonadota</taxon>
        <taxon>Alphaproteobacteria</taxon>
        <taxon>Sphingomonadales</taxon>
        <taxon>Sphingosinicellaceae</taxon>
        <taxon>Sphingosinicella</taxon>
    </lineage>
</organism>
<gene>
    <name evidence="2" type="ORF">RQX22_10160</name>
</gene>
<accession>A0ABU3Q7C7</accession>
<evidence type="ECO:0000313" key="3">
    <source>
        <dbReference type="Proteomes" id="UP001259572"/>
    </source>
</evidence>
<evidence type="ECO:0000259" key="1">
    <source>
        <dbReference type="Pfam" id="PF07238"/>
    </source>
</evidence>
<dbReference type="SUPFAM" id="SSF141371">
    <property type="entry name" value="PilZ domain-like"/>
    <property type="match status" value="1"/>
</dbReference>
<feature type="domain" description="PilZ" evidence="1">
    <location>
        <begin position="14"/>
        <end position="95"/>
    </location>
</feature>
<dbReference type="InterPro" id="IPR009875">
    <property type="entry name" value="PilZ_domain"/>
</dbReference>
<evidence type="ECO:0000313" key="2">
    <source>
        <dbReference type="EMBL" id="MDT9599313.1"/>
    </source>
</evidence>
<proteinExistence type="predicted"/>
<protein>
    <submittedName>
        <fullName evidence="2">PilZ domain-containing protein</fullName>
    </submittedName>
</protein>
<sequence length="142" mass="15661">MGAENFVEAPKSGNRKARRARVLLAVRLETDAGNEIEGRLRDLSRKGALVECMAVPPVGSQVTFKRGKTIVPARIAWTGGNRVGLEFAFMIDESELLVQLGGKPDESAQRYRRPRLFDELSEQDRKRARVWGASVGLAVPGE</sequence>
<dbReference type="Proteomes" id="UP001259572">
    <property type="component" value="Unassembled WGS sequence"/>
</dbReference>
<dbReference type="Pfam" id="PF07238">
    <property type="entry name" value="PilZ"/>
    <property type="match status" value="1"/>
</dbReference>
<reference evidence="2 3" key="1">
    <citation type="submission" date="2023-05" db="EMBL/GenBank/DDBJ databases">
        <authorList>
            <person name="Guo Y."/>
        </authorList>
    </citation>
    <scope>NUCLEOTIDE SEQUENCE [LARGE SCALE GENOMIC DNA]</scope>
    <source>
        <strain evidence="2 3">GR2756</strain>
    </source>
</reference>
<comment type="caution">
    <text evidence="2">The sequence shown here is derived from an EMBL/GenBank/DDBJ whole genome shotgun (WGS) entry which is preliminary data.</text>
</comment>